<gene>
    <name evidence="1" type="ORF">METZ01_LOCUS187773</name>
</gene>
<name>A0A382D9U3_9ZZZZ</name>
<dbReference type="EMBL" id="UINC01038224">
    <property type="protein sequence ID" value="SVB34919.1"/>
    <property type="molecule type" value="Genomic_DNA"/>
</dbReference>
<reference evidence="1" key="1">
    <citation type="submission" date="2018-05" db="EMBL/GenBank/DDBJ databases">
        <authorList>
            <person name="Lanie J.A."/>
            <person name="Ng W.-L."/>
            <person name="Kazmierczak K.M."/>
            <person name="Andrzejewski T.M."/>
            <person name="Davidsen T.M."/>
            <person name="Wayne K.J."/>
            <person name="Tettelin H."/>
            <person name="Glass J.I."/>
            <person name="Rusch D."/>
            <person name="Podicherti R."/>
            <person name="Tsui H.-C.T."/>
            <person name="Winkler M.E."/>
        </authorList>
    </citation>
    <scope>NUCLEOTIDE SEQUENCE</scope>
</reference>
<evidence type="ECO:0000313" key="1">
    <source>
        <dbReference type="EMBL" id="SVB34919.1"/>
    </source>
</evidence>
<proteinExistence type="predicted"/>
<dbReference type="AlphaFoldDB" id="A0A382D9U3"/>
<sequence length="66" mass="7844">MHYYEIFLEDGKCRAVKSRKLLKESAELITAIEEDVWDKLVKLGYHDEARELRPDKYRSRTGSDLK</sequence>
<accession>A0A382D9U3</accession>
<protein>
    <submittedName>
        <fullName evidence="1">Uncharacterized protein</fullName>
    </submittedName>
</protein>
<organism evidence="1">
    <name type="scientific">marine metagenome</name>
    <dbReference type="NCBI Taxonomy" id="408172"/>
    <lineage>
        <taxon>unclassified sequences</taxon>
        <taxon>metagenomes</taxon>
        <taxon>ecological metagenomes</taxon>
    </lineage>
</organism>